<evidence type="ECO:0000256" key="1">
    <source>
        <dbReference type="SAM" id="Coils"/>
    </source>
</evidence>
<evidence type="ECO:0000313" key="2">
    <source>
        <dbReference type="EMBL" id="RTE69819.1"/>
    </source>
</evidence>
<accession>A0A430L2B5</accession>
<reference evidence="2 3" key="1">
    <citation type="submission" date="2017-06" db="EMBL/GenBank/DDBJ databases">
        <title>Comparative genomic analysis of Ambrosia Fusariam Clade fungi.</title>
        <authorList>
            <person name="Stajich J.E."/>
            <person name="Carrillo J."/>
            <person name="Kijimoto T."/>
            <person name="Eskalen A."/>
            <person name="O'Donnell K."/>
            <person name="Kasson M."/>
        </authorList>
    </citation>
    <scope>NUCLEOTIDE SEQUENCE [LARGE SCALE GENOMIC DNA]</scope>
    <source>
        <strain evidence="2 3">UCR1854</strain>
    </source>
</reference>
<protein>
    <submittedName>
        <fullName evidence="2">Uncharacterized protein</fullName>
    </submittedName>
</protein>
<dbReference type="AlphaFoldDB" id="A0A430L2B5"/>
<keyword evidence="3" id="KW-1185">Reference proteome</keyword>
<dbReference type="Proteomes" id="UP000287124">
    <property type="component" value="Unassembled WGS sequence"/>
</dbReference>
<keyword evidence="1" id="KW-0175">Coiled coil</keyword>
<evidence type="ECO:0000313" key="3">
    <source>
        <dbReference type="Proteomes" id="UP000287124"/>
    </source>
</evidence>
<organism evidence="2 3">
    <name type="scientific">Fusarium euwallaceae</name>
    <dbReference type="NCBI Taxonomy" id="1147111"/>
    <lineage>
        <taxon>Eukaryota</taxon>
        <taxon>Fungi</taxon>
        <taxon>Dikarya</taxon>
        <taxon>Ascomycota</taxon>
        <taxon>Pezizomycotina</taxon>
        <taxon>Sordariomycetes</taxon>
        <taxon>Hypocreomycetidae</taxon>
        <taxon>Hypocreales</taxon>
        <taxon>Nectriaceae</taxon>
        <taxon>Fusarium</taxon>
        <taxon>Fusarium solani species complex</taxon>
    </lineage>
</organism>
<comment type="caution">
    <text evidence="2">The sequence shown here is derived from an EMBL/GenBank/DDBJ whole genome shotgun (WGS) entry which is preliminary data.</text>
</comment>
<feature type="coiled-coil region" evidence="1">
    <location>
        <begin position="19"/>
        <end position="46"/>
    </location>
</feature>
<dbReference type="EMBL" id="MIKF01000524">
    <property type="protein sequence ID" value="RTE69819.1"/>
    <property type="molecule type" value="Genomic_DNA"/>
</dbReference>
<sequence length="92" mass="10809">MVQQISQIEEKAVVEAAATARMQQDVEKLHHENERLAQEVRQQSEDTRHHRDFYYSLLETTFQLSSSVEEIQQDYMRAVDTTMLPKDEVSIL</sequence>
<name>A0A430L2B5_9HYPO</name>
<proteinExistence type="predicted"/>
<gene>
    <name evidence="2" type="ORF">BHE90_015795</name>
</gene>